<comment type="catalytic activity">
    <reaction evidence="7">
        <text>L-lysyl-[lipoyl-carrier protein] + (R)-lipoate + ATP = N(6)-[(R)-lipoyl]-L-lysyl-[lipoyl-carrier protein] + AMP + diphosphate + H(+)</text>
        <dbReference type="Rhea" id="RHEA:49288"/>
        <dbReference type="Rhea" id="RHEA-COMP:10500"/>
        <dbReference type="Rhea" id="RHEA-COMP:10502"/>
        <dbReference type="ChEBI" id="CHEBI:15378"/>
        <dbReference type="ChEBI" id="CHEBI:29969"/>
        <dbReference type="ChEBI" id="CHEBI:30616"/>
        <dbReference type="ChEBI" id="CHEBI:33019"/>
        <dbReference type="ChEBI" id="CHEBI:83088"/>
        <dbReference type="ChEBI" id="CHEBI:83099"/>
        <dbReference type="ChEBI" id="CHEBI:456215"/>
        <dbReference type="EC" id="6.3.1.20"/>
    </reaction>
</comment>
<dbReference type="PROSITE" id="PS51733">
    <property type="entry name" value="BPL_LPL_CATALYTIC"/>
    <property type="match status" value="1"/>
</dbReference>
<dbReference type="SUPFAM" id="SSF82649">
    <property type="entry name" value="SufE/NifU"/>
    <property type="match status" value="1"/>
</dbReference>
<comment type="pathway">
    <text evidence="1">Protein modification; protein lipoylation via exogenous pathway; protein N(6)-(lipoyl)lysine from lipoate: step 2/2.</text>
</comment>
<evidence type="ECO:0000256" key="2">
    <source>
        <dbReference type="ARBA" id="ARBA00005124"/>
    </source>
</evidence>
<dbReference type="KEGG" id="whj:H9Q79_06955"/>
<proteinExistence type="predicted"/>
<name>A0A7G9GGS3_9FIRM</name>
<organism evidence="9 10">
    <name type="scientific">Wansuia hejianensis</name>
    <dbReference type="NCBI Taxonomy" id="2763667"/>
    <lineage>
        <taxon>Bacteria</taxon>
        <taxon>Bacillati</taxon>
        <taxon>Bacillota</taxon>
        <taxon>Clostridia</taxon>
        <taxon>Lachnospirales</taxon>
        <taxon>Lachnospiraceae</taxon>
        <taxon>Wansuia</taxon>
    </lineage>
</organism>
<dbReference type="InterPro" id="IPR019491">
    <property type="entry name" value="Lipoate_protein_ligase_C"/>
</dbReference>
<dbReference type="Proteomes" id="UP000515860">
    <property type="component" value="Chromosome"/>
</dbReference>
<dbReference type="GO" id="GO:0017118">
    <property type="term" value="F:lipoyltransferase activity"/>
    <property type="evidence" value="ECO:0007669"/>
    <property type="project" value="TreeGrafter"/>
</dbReference>
<dbReference type="CDD" id="cd16443">
    <property type="entry name" value="LplA"/>
    <property type="match status" value="1"/>
</dbReference>
<dbReference type="InterPro" id="IPR045864">
    <property type="entry name" value="aa-tRNA-synth_II/BPL/LPL"/>
</dbReference>
<dbReference type="InterPro" id="IPR004562">
    <property type="entry name" value="LipoylTrfase_LipoateP_Ligase"/>
</dbReference>
<reference evidence="9 10" key="1">
    <citation type="submission" date="2020-08" db="EMBL/GenBank/DDBJ databases">
        <authorList>
            <person name="Liu C."/>
            <person name="Sun Q."/>
        </authorList>
    </citation>
    <scope>NUCLEOTIDE SEQUENCE [LARGE SCALE GENOMIC DNA]</scope>
    <source>
        <strain evidence="9 10">NSJ-29</strain>
    </source>
</reference>
<evidence type="ECO:0000313" key="10">
    <source>
        <dbReference type="Proteomes" id="UP000515860"/>
    </source>
</evidence>
<dbReference type="Gene3D" id="3.30.930.10">
    <property type="entry name" value="Bira Bifunctional Protein, Domain 2"/>
    <property type="match status" value="1"/>
</dbReference>
<protein>
    <recommendedName>
        <fullName evidence="3">lipoate--protein ligase</fullName>
        <ecNumber evidence="3">6.3.1.20</ecNumber>
    </recommendedName>
</protein>
<sequence>MIFISSNSKDPAWNLALEEYCQRELRQFPAIFMLWQNENSIIVGRYQNMAREINLEEARRYGVKAVRRSTGGGTVYHDLGNLNYSLITDCPDVRLFRKEEASSFMAGALRRIGIKAEISGRNDILLNGKKISGTAQSFYKGRLLHHGTLLYDSNMDILQSVLHVDQVKLQSHAVSSVKSRVTNIKTEMGWEKDIREFGKQLLEAVGTCGTYILTADDRKRVSQIQAEKYESWEWNVGAEPAFSIKTEKRYRGGLLSVLYKVTDQKLSGCRISGDFLGLSDIRELEERLEQSEFKASAVGKILEAVNLPQYLGDITAGEFLDCLFSETVY</sequence>
<evidence type="ECO:0000256" key="1">
    <source>
        <dbReference type="ARBA" id="ARBA00005085"/>
    </source>
</evidence>
<evidence type="ECO:0000256" key="5">
    <source>
        <dbReference type="ARBA" id="ARBA00022741"/>
    </source>
</evidence>
<dbReference type="EMBL" id="CP060635">
    <property type="protein sequence ID" value="QNM10005.1"/>
    <property type="molecule type" value="Genomic_DNA"/>
</dbReference>
<dbReference type="AlphaFoldDB" id="A0A7G9GGS3"/>
<dbReference type="GO" id="GO:0005524">
    <property type="term" value="F:ATP binding"/>
    <property type="evidence" value="ECO:0007669"/>
    <property type="project" value="UniProtKB-KW"/>
</dbReference>
<dbReference type="GO" id="GO:0009249">
    <property type="term" value="P:protein lipoylation"/>
    <property type="evidence" value="ECO:0007669"/>
    <property type="project" value="InterPro"/>
</dbReference>
<keyword evidence="10" id="KW-1185">Reference proteome</keyword>
<accession>A0A7G9GGS3</accession>
<dbReference type="EC" id="6.3.1.20" evidence="3"/>
<evidence type="ECO:0000256" key="7">
    <source>
        <dbReference type="ARBA" id="ARBA00048037"/>
    </source>
</evidence>
<dbReference type="Pfam" id="PF10437">
    <property type="entry name" value="Lip_prot_lig_C"/>
    <property type="match status" value="1"/>
</dbReference>
<dbReference type="PANTHER" id="PTHR12561">
    <property type="entry name" value="LIPOATE-PROTEIN LIGASE"/>
    <property type="match status" value="1"/>
</dbReference>
<gene>
    <name evidence="9" type="ORF">H9Q79_06955</name>
</gene>
<keyword evidence="4 9" id="KW-0436">Ligase</keyword>
<dbReference type="UniPathway" id="UPA00537">
    <property type="reaction ID" value="UER00594"/>
</dbReference>
<dbReference type="Pfam" id="PF21948">
    <property type="entry name" value="LplA-B_cat"/>
    <property type="match status" value="1"/>
</dbReference>
<dbReference type="Gene3D" id="3.30.390.50">
    <property type="entry name" value="CO dehydrogenase flavoprotein, C-terminal domain"/>
    <property type="match status" value="1"/>
</dbReference>
<evidence type="ECO:0000313" key="9">
    <source>
        <dbReference type="EMBL" id="QNM10005.1"/>
    </source>
</evidence>
<dbReference type="RefSeq" id="WP_118647484.1">
    <property type="nucleotide sequence ID" value="NZ_CP060635.1"/>
</dbReference>
<keyword evidence="5" id="KW-0547">Nucleotide-binding</keyword>
<evidence type="ECO:0000259" key="8">
    <source>
        <dbReference type="PROSITE" id="PS51733"/>
    </source>
</evidence>
<feature type="domain" description="BPL/LPL catalytic" evidence="8">
    <location>
        <begin position="26"/>
        <end position="205"/>
    </location>
</feature>
<evidence type="ECO:0000256" key="4">
    <source>
        <dbReference type="ARBA" id="ARBA00022598"/>
    </source>
</evidence>
<keyword evidence="6" id="KW-0067">ATP-binding</keyword>
<evidence type="ECO:0000256" key="3">
    <source>
        <dbReference type="ARBA" id="ARBA00012367"/>
    </source>
</evidence>
<dbReference type="InterPro" id="IPR004143">
    <property type="entry name" value="BPL_LPL_catalytic"/>
</dbReference>
<comment type="pathway">
    <text evidence="2">Protein modification; protein lipoylation via exogenous pathway; protein N(6)-(lipoyl)lysine from lipoate: step 1/2.</text>
</comment>
<dbReference type="GO" id="GO:0016979">
    <property type="term" value="F:lipoate-protein ligase activity"/>
    <property type="evidence" value="ECO:0007669"/>
    <property type="project" value="UniProtKB-EC"/>
</dbReference>
<evidence type="ECO:0000256" key="6">
    <source>
        <dbReference type="ARBA" id="ARBA00022840"/>
    </source>
</evidence>
<dbReference type="PANTHER" id="PTHR12561:SF3">
    <property type="entry name" value="LIPOYLTRANSFERASE 1, MITOCHONDRIAL"/>
    <property type="match status" value="1"/>
</dbReference>
<dbReference type="NCBIfam" id="TIGR00545">
    <property type="entry name" value="lipoyltrans"/>
    <property type="match status" value="1"/>
</dbReference>
<dbReference type="SUPFAM" id="SSF55681">
    <property type="entry name" value="Class II aaRS and biotin synthetases"/>
    <property type="match status" value="1"/>
</dbReference>
<dbReference type="GO" id="GO:0005737">
    <property type="term" value="C:cytoplasm"/>
    <property type="evidence" value="ECO:0007669"/>
    <property type="project" value="TreeGrafter"/>
</dbReference>